<proteinExistence type="predicted"/>
<name>A0A5B0PZW4_PUCGR</name>
<evidence type="ECO:0000313" key="2">
    <source>
        <dbReference type="EMBL" id="KAA1126330.1"/>
    </source>
</evidence>
<evidence type="ECO:0000313" key="4">
    <source>
        <dbReference type="Proteomes" id="UP000325313"/>
    </source>
</evidence>
<protein>
    <submittedName>
        <fullName evidence="1">Pre-mRNA-splicing factor 8</fullName>
    </submittedName>
</protein>
<dbReference type="Proteomes" id="UP000325313">
    <property type="component" value="Unassembled WGS sequence"/>
</dbReference>
<gene>
    <name evidence="1" type="primary">PRP8_4</name>
    <name evidence="1" type="ORF">PGT21_035405</name>
    <name evidence="2" type="ORF">PGTUg99_027275</name>
</gene>
<comment type="caution">
    <text evidence="1">The sequence shown here is derived from an EMBL/GenBank/DDBJ whole genome shotgun (WGS) entry which is preliminary data.</text>
</comment>
<sequence length="108" mass="11859">MSGVAMIIEGSCLFITDLNKGDHYEFWAKNVWASAMTGSSPTPLLSSSQQCVRLPFVLAKKITKCFVCAADFRTPIAAILYSQAAPDNSWRLLLDDMKIFGVIHTQAS</sequence>
<keyword evidence="3" id="KW-1185">Reference proteome</keyword>
<dbReference type="EMBL" id="VDEP01000172">
    <property type="protein sequence ID" value="KAA1126330.1"/>
    <property type="molecule type" value="Genomic_DNA"/>
</dbReference>
<evidence type="ECO:0000313" key="1">
    <source>
        <dbReference type="EMBL" id="KAA1106480.1"/>
    </source>
</evidence>
<accession>A0A5B0PZW4</accession>
<reference evidence="3 4" key="1">
    <citation type="submission" date="2019-05" db="EMBL/GenBank/DDBJ databases">
        <title>Emergence of the Ug99 lineage of the wheat stem rust pathogen through somatic hybridization.</title>
        <authorList>
            <person name="Li F."/>
            <person name="Upadhyaya N.M."/>
            <person name="Sperschneider J."/>
            <person name="Matny O."/>
            <person name="Nguyen-Phuc H."/>
            <person name="Mago R."/>
            <person name="Raley C."/>
            <person name="Miller M.E."/>
            <person name="Silverstein K.A.T."/>
            <person name="Henningsen E."/>
            <person name="Hirsch C.D."/>
            <person name="Visser B."/>
            <person name="Pretorius Z.A."/>
            <person name="Steffenson B.J."/>
            <person name="Schwessinger B."/>
            <person name="Dodds P.N."/>
            <person name="Figueroa M."/>
        </authorList>
    </citation>
    <scope>NUCLEOTIDE SEQUENCE [LARGE SCALE GENOMIC DNA]</scope>
    <source>
        <strain evidence="1">21-0</strain>
        <strain evidence="2 4">Ug99</strain>
    </source>
</reference>
<organism evidence="1 3">
    <name type="scientific">Puccinia graminis f. sp. tritici</name>
    <dbReference type="NCBI Taxonomy" id="56615"/>
    <lineage>
        <taxon>Eukaryota</taxon>
        <taxon>Fungi</taxon>
        <taxon>Dikarya</taxon>
        <taxon>Basidiomycota</taxon>
        <taxon>Pucciniomycotina</taxon>
        <taxon>Pucciniomycetes</taxon>
        <taxon>Pucciniales</taxon>
        <taxon>Pucciniaceae</taxon>
        <taxon>Puccinia</taxon>
    </lineage>
</organism>
<dbReference type="AlphaFoldDB" id="A0A5B0PZW4"/>
<evidence type="ECO:0000313" key="3">
    <source>
        <dbReference type="Proteomes" id="UP000324748"/>
    </source>
</evidence>
<dbReference type="EMBL" id="VSWC01000040">
    <property type="protein sequence ID" value="KAA1106480.1"/>
    <property type="molecule type" value="Genomic_DNA"/>
</dbReference>
<dbReference type="Proteomes" id="UP000324748">
    <property type="component" value="Unassembled WGS sequence"/>
</dbReference>